<feature type="domain" description="C2H2-type" evidence="7">
    <location>
        <begin position="280"/>
        <end position="307"/>
    </location>
</feature>
<feature type="region of interest" description="Disordered" evidence="6">
    <location>
        <begin position="200"/>
        <end position="276"/>
    </location>
</feature>
<evidence type="ECO:0000256" key="2">
    <source>
        <dbReference type="ARBA" id="ARBA00022737"/>
    </source>
</evidence>
<dbReference type="GO" id="GO:0000978">
    <property type="term" value="F:RNA polymerase II cis-regulatory region sequence-specific DNA binding"/>
    <property type="evidence" value="ECO:0007669"/>
    <property type="project" value="TreeGrafter"/>
</dbReference>
<dbReference type="GO" id="GO:0000785">
    <property type="term" value="C:chromatin"/>
    <property type="evidence" value="ECO:0007669"/>
    <property type="project" value="TreeGrafter"/>
</dbReference>
<feature type="compositionally biased region" description="Polar residues" evidence="6">
    <location>
        <begin position="19"/>
        <end position="38"/>
    </location>
</feature>
<evidence type="ECO:0000256" key="4">
    <source>
        <dbReference type="ARBA" id="ARBA00022833"/>
    </source>
</evidence>
<evidence type="ECO:0000256" key="5">
    <source>
        <dbReference type="PROSITE-ProRule" id="PRU00042"/>
    </source>
</evidence>
<dbReference type="FunFam" id="3.30.160.60:FF:002343">
    <property type="entry name" value="Zinc finger protein 33A"/>
    <property type="match status" value="1"/>
</dbReference>
<dbReference type="PROSITE" id="PS00028">
    <property type="entry name" value="ZINC_FINGER_C2H2_1"/>
    <property type="match status" value="2"/>
</dbReference>
<dbReference type="AlphaFoldDB" id="A0A8X7NMM8"/>
<dbReference type="InterPro" id="IPR036236">
    <property type="entry name" value="Znf_C2H2_sf"/>
</dbReference>
<feature type="compositionally biased region" description="Polar residues" evidence="6">
    <location>
        <begin position="402"/>
        <end position="417"/>
    </location>
</feature>
<comment type="caution">
    <text evidence="8">The sequence shown here is derived from an EMBL/GenBank/DDBJ whole genome shotgun (WGS) entry which is preliminary data.</text>
</comment>
<keyword evidence="1" id="KW-0479">Metal-binding</keyword>
<dbReference type="Pfam" id="PF12874">
    <property type="entry name" value="zf-met"/>
    <property type="match status" value="1"/>
</dbReference>
<evidence type="ECO:0000313" key="8">
    <source>
        <dbReference type="EMBL" id="KAF6052505.1"/>
    </source>
</evidence>
<evidence type="ECO:0000256" key="3">
    <source>
        <dbReference type="ARBA" id="ARBA00022771"/>
    </source>
</evidence>
<feature type="region of interest" description="Disordered" evidence="6">
    <location>
        <begin position="1"/>
        <end position="38"/>
    </location>
</feature>
<dbReference type="Pfam" id="PF00096">
    <property type="entry name" value="zf-C2H2"/>
    <property type="match status" value="1"/>
</dbReference>
<feature type="compositionally biased region" description="Low complexity" evidence="6">
    <location>
        <begin position="383"/>
        <end position="401"/>
    </location>
</feature>
<keyword evidence="3 5" id="KW-0863">Zinc-finger</keyword>
<dbReference type="GO" id="GO:0008270">
    <property type="term" value="F:zinc ion binding"/>
    <property type="evidence" value="ECO:0007669"/>
    <property type="project" value="UniProtKB-KW"/>
</dbReference>
<feature type="region of interest" description="Disordered" evidence="6">
    <location>
        <begin position="464"/>
        <end position="485"/>
    </location>
</feature>
<dbReference type="PROSITE" id="PS50157">
    <property type="entry name" value="ZINC_FINGER_C2H2_2"/>
    <property type="match status" value="2"/>
</dbReference>
<dbReference type="GO" id="GO:0000981">
    <property type="term" value="F:DNA-binding transcription factor activity, RNA polymerase II-specific"/>
    <property type="evidence" value="ECO:0007669"/>
    <property type="project" value="TreeGrafter"/>
</dbReference>
<feature type="compositionally biased region" description="Low complexity" evidence="6">
    <location>
        <begin position="1"/>
        <end position="12"/>
    </location>
</feature>
<proteinExistence type="predicted"/>
<dbReference type="SUPFAM" id="SSF57667">
    <property type="entry name" value="beta-beta-alpha zinc fingers"/>
    <property type="match status" value="1"/>
</dbReference>
<dbReference type="EMBL" id="JABWAB010000004">
    <property type="protein sequence ID" value="KAF6052505.1"/>
    <property type="molecule type" value="Genomic_DNA"/>
</dbReference>
<accession>A0A8X7NMM8</accession>
<keyword evidence="4" id="KW-0862">Zinc</keyword>
<dbReference type="OrthoDB" id="6077919at2759"/>
<organism evidence="8 9">
    <name type="scientific">Candida parapsilosis</name>
    <name type="common">Yeast</name>
    <dbReference type="NCBI Taxonomy" id="5480"/>
    <lineage>
        <taxon>Eukaryota</taxon>
        <taxon>Fungi</taxon>
        <taxon>Dikarya</taxon>
        <taxon>Ascomycota</taxon>
        <taxon>Saccharomycotina</taxon>
        <taxon>Pichiomycetes</taxon>
        <taxon>Debaryomycetaceae</taxon>
        <taxon>Candida/Lodderomyces clade</taxon>
        <taxon>Candida</taxon>
    </lineage>
</organism>
<dbReference type="PANTHER" id="PTHR14003">
    <property type="entry name" value="TRANSCRIPTIONAL REPRESSOR PROTEIN YY"/>
    <property type="match status" value="1"/>
</dbReference>
<reference evidence="8" key="1">
    <citation type="submission" date="2020-03" db="EMBL/GenBank/DDBJ databases">
        <title>FDA dAtabase for Regulatory Grade micrObial Sequences (FDA-ARGOS): Supporting development and validation of Infectious Disease Dx tests.</title>
        <authorList>
            <person name="Campos J."/>
            <person name="Goldberg B."/>
            <person name="Tallon L."/>
            <person name="Sadzewicz L."/>
            <person name="Vavikolanu K."/>
            <person name="Mehta A."/>
            <person name="Aluvathingal J."/>
            <person name="Nadendla S."/>
            <person name="Nandy P."/>
            <person name="Geyer C."/>
            <person name="Yan Y."/>
            <person name="Sichtig H."/>
        </authorList>
    </citation>
    <scope>NUCLEOTIDE SEQUENCE [LARGE SCALE GENOMIC DNA]</scope>
    <source>
        <strain evidence="8">FDAARGOS_652</strain>
    </source>
</reference>
<protein>
    <submittedName>
        <fullName evidence="8">C2H2-type zinc finger family protein</fullName>
    </submittedName>
</protein>
<feature type="compositionally biased region" description="Low complexity" evidence="6">
    <location>
        <begin position="220"/>
        <end position="257"/>
    </location>
</feature>
<feature type="region of interest" description="Disordered" evidence="6">
    <location>
        <begin position="375"/>
        <end position="417"/>
    </location>
</feature>
<dbReference type="PANTHER" id="PTHR14003:SF19">
    <property type="entry name" value="YY2 TRANSCRIPTION FACTOR"/>
    <property type="match status" value="1"/>
</dbReference>
<dbReference type="InterPro" id="IPR013087">
    <property type="entry name" value="Znf_C2H2_type"/>
</dbReference>
<dbReference type="Gene3D" id="3.30.160.60">
    <property type="entry name" value="Classic Zinc Finger"/>
    <property type="match status" value="2"/>
</dbReference>
<name>A0A8X7NMM8_CANPA</name>
<evidence type="ECO:0000259" key="7">
    <source>
        <dbReference type="PROSITE" id="PS50157"/>
    </source>
</evidence>
<evidence type="ECO:0000256" key="6">
    <source>
        <dbReference type="SAM" id="MobiDB-lite"/>
    </source>
</evidence>
<dbReference type="GO" id="GO:0005667">
    <property type="term" value="C:transcription regulator complex"/>
    <property type="evidence" value="ECO:0007669"/>
    <property type="project" value="TreeGrafter"/>
</dbReference>
<feature type="compositionally biased region" description="Polar residues" evidence="6">
    <location>
        <begin position="200"/>
        <end position="219"/>
    </location>
</feature>
<evidence type="ECO:0000313" key="9">
    <source>
        <dbReference type="Proteomes" id="UP000590412"/>
    </source>
</evidence>
<sequence>MSNSSNQDNNNNKPVDQLSVINNHPDTPSQSTRGFRSTPASFDIAMPAQIQTNFVTPHSEFPHHYNPSLNLHSQQLQLHGMGLMQPPDVSQMSIQNAFGIQQALASNEVYNSQNQLTTNVSDAYVYSMQSNLLGQGSVSSHNPSFPTTASADKVSVQQSKVYENHPPTLNRPVHLPQYAPPIQSTIQYQQAQSLQSYDPSYVSSTSVAPKTTDSTALSKSTDVAYSTSTSSSIQETTNELPSESSSSSSPFVQLPSRSGKKQRKSSSTSHEMTPETALRNRCRICNKQFKRPSSLQTHYYSHTGEKIFKCPWQGCGKMFSVKSNMTRHYRLHERDSRRAQEADFQSRNPELMRALGLSSNSSTVRQYFQPMLHHNTHHHQTHHQQLQQQQQPHHQHQQLMPSQFQQSDPVTIGSAQAQPRDLSQLDAFHRPLYQSYSPLSSQVPSLMQSQYMLTPIVVDGNMQTEQSRVSEAQQSPVQTINARLP</sequence>
<feature type="domain" description="C2H2-type" evidence="7">
    <location>
        <begin position="308"/>
        <end position="337"/>
    </location>
</feature>
<evidence type="ECO:0000256" key="1">
    <source>
        <dbReference type="ARBA" id="ARBA00022723"/>
    </source>
</evidence>
<gene>
    <name evidence="8" type="ORF">FOB60_002761</name>
</gene>
<keyword evidence="2" id="KW-0677">Repeat</keyword>
<dbReference type="SMART" id="SM00355">
    <property type="entry name" value="ZnF_C2H2"/>
    <property type="match status" value="2"/>
</dbReference>
<dbReference type="Proteomes" id="UP000590412">
    <property type="component" value="Unassembled WGS sequence"/>
</dbReference>